<evidence type="ECO:0000256" key="1">
    <source>
        <dbReference type="ARBA" id="ARBA00001974"/>
    </source>
</evidence>
<gene>
    <name evidence="14" type="ORF">GPECTOR_8g198</name>
</gene>
<sequence length="665" mass="72391">MTQLQAAVRAQQRPAQALLNVGMCARLPRPLACPRPCAGALPRNAVRVRADVNSDAFRPRVVTSAHRSAQPALAPVVKQHDFLVIGSGIAGLTYALKVAAYGSVAIITKDLASEGCTRYAQGGVCAVLDKSDSVADHVRDTVVAGAFLNDQQAVEVVCREGPARVLELVQLGAEFTRNRDGTLHLTKEGGHSNRRIVHAADMTGAEIERALLARARGHPNITFYEHHLVVDLVVDEYAGALHCFGADVLDQHASTMTRFLGLSTMLASGGAGQVYPNTTNPHVATGDGIAMAHRAHANISNMEFVQFHPTGLYDPSGVGSTFLITEAVRGEGGMLFNQAGDRFMESYDERLELAPRDVVARAIHDQLMRRGDKHVWLDISHKPRDEVLHHFPNISAKCMELGIDMTREPIPVVPVQHYTCGGVTTGLLGETNVQGLFACGEVSCSGLHGANRLASNSLLEGLVFGERAVSPSVAHAEYALKNCSRQLHYAAASADFRGPRNARDLNPGLAEWVATRRQELRDVMWRCCGIVRKTKDLLAARDYVLALYIETKTIYKNYGVNTPLVELFNLATVAELTISCALQRKESRGLHYSLDYPHLDDAQCRPSMISTSLKSRYDLSPFQRNTPSVLPAGMVGPASAAQPRRLVRKPSRERELAVRSTSQDI</sequence>
<comment type="caution">
    <text evidence="14">The sequence shown here is derived from an EMBL/GenBank/DDBJ whole genome shotgun (WGS) entry which is preliminary data.</text>
</comment>
<feature type="domain" description="Fumarate reductase/succinate dehydrogenase flavoprotein-like C-terminal" evidence="13">
    <location>
        <begin position="517"/>
        <end position="606"/>
    </location>
</feature>
<dbReference type="Gene3D" id="3.50.50.60">
    <property type="entry name" value="FAD/NAD(P)-binding domain"/>
    <property type="match status" value="1"/>
</dbReference>
<dbReference type="PANTHER" id="PTHR42716:SF2">
    <property type="entry name" value="L-ASPARTATE OXIDASE, CHLOROPLASTIC"/>
    <property type="match status" value="1"/>
</dbReference>
<dbReference type="FunFam" id="3.90.700.10:FF:000002">
    <property type="entry name" value="L-aspartate oxidase"/>
    <property type="match status" value="1"/>
</dbReference>
<dbReference type="NCBIfam" id="TIGR00551">
    <property type="entry name" value="nadB"/>
    <property type="match status" value="1"/>
</dbReference>
<evidence type="ECO:0000256" key="3">
    <source>
        <dbReference type="ARBA" id="ARBA00008562"/>
    </source>
</evidence>
<name>A0A150GSX0_GONPE</name>
<dbReference type="EMBL" id="LSYV01000009">
    <property type="protein sequence ID" value="KXZ52812.1"/>
    <property type="molecule type" value="Genomic_DNA"/>
</dbReference>
<dbReference type="Proteomes" id="UP000075714">
    <property type="component" value="Unassembled WGS sequence"/>
</dbReference>
<dbReference type="STRING" id="33097.A0A150GSX0"/>
<dbReference type="OrthoDB" id="71672at2759"/>
<dbReference type="InterPro" id="IPR037099">
    <property type="entry name" value="Fum_R/Succ_DH_flav-like_C_sf"/>
</dbReference>
<keyword evidence="8 10" id="KW-0560">Oxidoreductase</keyword>
<evidence type="ECO:0000256" key="2">
    <source>
        <dbReference type="ARBA" id="ARBA00004950"/>
    </source>
</evidence>
<dbReference type="UniPathway" id="UPA00253">
    <property type="reaction ID" value="UER00326"/>
</dbReference>
<dbReference type="SUPFAM" id="SSF56425">
    <property type="entry name" value="Succinate dehydrogenase/fumarate reductase flavoprotein, catalytic domain"/>
    <property type="match status" value="1"/>
</dbReference>
<dbReference type="GO" id="GO:0009435">
    <property type="term" value="P:NAD+ biosynthetic process"/>
    <property type="evidence" value="ECO:0007669"/>
    <property type="project" value="UniProtKB-UniPathway"/>
</dbReference>
<comment type="similarity">
    <text evidence="3 10">Belongs to the FAD-dependent oxidoreductase 2 family. NadB subfamily.</text>
</comment>
<evidence type="ECO:0000256" key="8">
    <source>
        <dbReference type="ARBA" id="ARBA00023002"/>
    </source>
</evidence>
<dbReference type="PRINTS" id="PR00368">
    <property type="entry name" value="FADPNR"/>
</dbReference>
<dbReference type="SUPFAM" id="SSF46977">
    <property type="entry name" value="Succinate dehydrogenase/fumarate reductase flavoprotein C-terminal domain"/>
    <property type="match status" value="1"/>
</dbReference>
<comment type="pathway">
    <text evidence="2 10">Cofactor biosynthesis; NAD(+) biosynthesis; iminoaspartate from L-aspartate (oxidase route): step 1/1.</text>
</comment>
<evidence type="ECO:0000256" key="7">
    <source>
        <dbReference type="ARBA" id="ARBA00022827"/>
    </source>
</evidence>
<accession>A0A150GSX0</accession>
<dbReference type="InterPro" id="IPR036188">
    <property type="entry name" value="FAD/NAD-bd_sf"/>
</dbReference>
<evidence type="ECO:0000259" key="13">
    <source>
        <dbReference type="Pfam" id="PF02910"/>
    </source>
</evidence>
<dbReference type="Gene3D" id="3.90.700.10">
    <property type="entry name" value="Succinate dehydrogenase/fumarate reductase flavoprotein, catalytic domain"/>
    <property type="match status" value="1"/>
</dbReference>
<feature type="domain" description="FAD-dependent oxidoreductase 2 FAD-binding" evidence="12">
    <location>
        <begin position="81"/>
        <end position="458"/>
    </location>
</feature>
<keyword evidence="15" id="KW-1185">Reference proteome</keyword>
<dbReference type="InterPro" id="IPR027477">
    <property type="entry name" value="Succ_DH/fumarate_Rdtase_cat_sf"/>
</dbReference>
<dbReference type="Pfam" id="PF00890">
    <property type="entry name" value="FAD_binding_2"/>
    <property type="match status" value="1"/>
</dbReference>
<dbReference type="EC" id="1.4.3.16" evidence="4 10"/>
<protein>
    <recommendedName>
        <fullName evidence="4 10">L-aspartate oxidase</fullName>
        <ecNumber evidence="4 10">1.4.3.16</ecNumber>
    </recommendedName>
</protein>
<evidence type="ECO:0000313" key="15">
    <source>
        <dbReference type="Proteomes" id="UP000075714"/>
    </source>
</evidence>
<organism evidence="14 15">
    <name type="scientific">Gonium pectorale</name>
    <name type="common">Green alga</name>
    <dbReference type="NCBI Taxonomy" id="33097"/>
    <lineage>
        <taxon>Eukaryota</taxon>
        <taxon>Viridiplantae</taxon>
        <taxon>Chlorophyta</taxon>
        <taxon>core chlorophytes</taxon>
        <taxon>Chlorophyceae</taxon>
        <taxon>CS clade</taxon>
        <taxon>Chlamydomonadales</taxon>
        <taxon>Volvocaceae</taxon>
        <taxon>Gonium</taxon>
    </lineage>
</organism>
<dbReference type="Gene3D" id="1.20.58.100">
    <property type="entry name" value="Fumarate reductase/succinate dehydrogenase flavoprotein-like, C-terminal domain"/>
    <property type="match status" value="1"/>
</dbReference>
<evidence type="ECO:0000256" key="6">
    <source>
        <dbReference type="ARBA" id="ARBA00022642"/>
    </source>
</evidence>
<evidence type="ECO:0000313" key="14">
    <source>
        <dbReference type="EMBL" id="KXZ52812.1"/>
    </source>
</evidence>
<dbReference type="PANTHER" id="PTHR42716">
    <property type="entry name" value="L-ASPARTATE OXIDASE"/>
    <property type="match status" value="1"/>
</dbReference>
<evidence type="ECO:0000259" key="12">
    <source>
        <dbReference type="Pfam" id="PF00890"/>
    </source>
</evidence>
<proteinExistence type="inferred from homology"/>
<evidence type="ECO:0000256" key="9">
    <source>
        <dbReference type="ARBA" id="ARBA00050942"/>
    </source>
</evidence>
<dbReference type="Pfam" id="PF02910">
    <property type="entry name" value="Succ_DH_flav_C"/>
    <property type="match status" value="1"/>
</dbReference>
<keyword evidence="7 10" id="KW-0274">FAD</keyword>
<dbReference type="SUPFAM" id="SSF51905">
    <property type="entry name" value="FAD/NAD(P)-binding domain"/>
    <property type="match status" value="1"/>
</dbReference>
<keyword evidence="6 10" id="KW-0662">Pyridine nucleotide biosynthesis</keyword>
<keyword evidence="5 10" id="KW-0285">Flavoprotein</keyword>
<dbReference type="InterPro" id="IPR003953">
    <property type="entry name" value="FAD-dep_OxRdtase_2_FAD-bd"/>
</dbReference>
<evidence type="ECO:0000256" key="4">
    <source>
        <dbReference type="ARBA" id="ARBA00012173"/>
    </source>
</evidence>
<dbReference type="GO" id="GO:0009507">
    <property type="term" value="C:chloroplast"/>
    <property type="evidence" value="ECO:0007669"/>
    <property type="project" value="UniProtKB-SubCell"/>
</dbReference>
<dbReference type="InterPro" id="IPR005288">
    <property type="entry name" value="NadB"/>
</dbReference>
<evidence type="ECO:0000256" key="11">
    <source>
        <dbReference type="SAM" id="MobiDB-lite"/>
    </source>
</evidence>
<comment type="catalytic activity">
    <reaction evidence="9 10">
        <text>L-aspartate + O2 = iminosuccinate + H2O2</text>
        <dbReference type="Rhea" id="RHEA:25876"/>
        <dbReference type="ChEBI" id="CHEBI:15379"/>
        <dbReference type="ChEBI" id="CHEBI:16240"/>
        <dbReference type="ChEBI" id="CHEBI:29991"/>
        <dbReference type="ChEBI" id="CHEBI:77875"/>
        <dbReference type="EC" id="1.4.3.16"/>
    </reaction>
</comment>
<comment type="function">
    <text evidence="10">Catalyzes the oxidation of L-aspartate to iminoaspartate.</text>
</comment>
<comment type="subcellular location">
    <subcellularLocation>
        <location evidence="10">Plastid</location>
        <location evidence="10">Chloroplast</location>
    </subcellularLocation>
</comment>
<feature type="region of interest" description="Disordered" evidence="11">
    <location>
        <begin position="628"/>
        <end position="665"/>
    </location>
</feature>
<dbReference type="GO" id="GO:0008734">
    <property type="term" value="F:L-aspartate oxidase activity"/>
    <property type="evidence" value="ECO:0007669"/>
    <property type="project" value="UniProtKB-UniRule"/>
</dbReference>
<reference evidence="15" key="1">
    <citation type="journal article" date="2016" name="Nat. Commun.">
        <title>The Gonium pectorale genome demonstrates co-option of cell cycle regulation during the evolution of multicellularity.</title>
        <authorList>
            <person name="Hanschen E.R."/>
            <person name="Marriage T.N."/>
            <person name="Ferris P.J."/>
            <person name="Hamaji T."/>
            <person name="Toyoda A."/>
            <person name="Fujiyama A."/>
            <person name="Neme R."/>
            <person name="Noguchi H."/>
            <person name="Minakuchi Y."/>
            <person name="Suzuki M."/>
            <person name="Kawai-Toyooka H."/>
            <person name="Smith D.R."/>
            <person name="Sparks H."/>
            <person name="Anderson J."/>
            <person name="Bakaric R."/>
            <person name="Luria V."/>
            <person name="Karger A."/>
            <person name="Kirschner M.W."/>
            <person name="Durand P.M."/>
            <person name="Michod R.E."/>
            <person name="Nozaki H."/>
            <person name="Olson B.J."/>
        </authorList>
    </citation>
    <scope>NUCLEOTIDE SEQUENCE [LARGE SCALE GENOMIC DNA]</scope>
    <source>
        <strain evidence="15">NIES-2863</strain>
    </source>
</reference>
<dbReference type="AlphaFoldDB" id="A0A150GSX0"/>
<evidence type="ECO:0000256" key="5">
    <source>
        <dbReference type="ARBA" id="ARBA00022630"/>
    </source>
</evidence>
<dbReference type="InterPro" id="IPR015939">
    <property type="entry name" value="Fum_Rdtase/Succ_DH_flav-like_C"/>
</dbReference>
<evidence type="ECO:0000256" key="10">
    <source>
        <dbReference type="RuleBase" id="RU362049"/>
    </source>
</evidence>
<comment type="cofactor">
    <cofactor evidence="1 10">
        <name>FAD</name>
        <dbReference type="ChEBI" id="CHEBI:57692"/>
    </cofactor>
</comment>